<feature type="chain" id="PRO_5017404584" description="Hydrophobin" evidence="1">
    <location>
        <begin position="20"/>
        <end position="185"/>
    </location>
</feature>
<protein>
    <recommendedName>
        <fullName evidence="4">Hydrophobin</fullName>
    </recommendedName>
</protein>
<reference evidence="2 3" key="1">
    <citation type="submission" date="2018-06" db="EMBL/GenBank/DDBJ databases">
        <title>Comparative genomics reveals the genomic features of Rhizophagus irregularis, R. cerebriforme, R. diaphanum and Gigaspora rosea, and their symbiotic lifestyle signature.</title>
        <authorList>
            <person name="Morin E."/>
            <person name="San Clemente H."/>
            <person name="Chen E.C.H."/>
            <person name="De La Providencia I."/>
            <person name="Hainaut M."/>
            <person name="Kuo A."/>
            <person name="Kohler A."/>
            <person name="Murat C."/>
            <person name="Tang N."/>
            <person name="Roy S."/>
            <person name="Loubradou J."/>
            <person name="Henrissat B."/>
            <person name="Grigoriev I.V."/>
            <person name="Corradi N."/>
            <person name="Roux C."/>
            <person name="Martin F.M."/>
        </authorList>
    </citation>
    <scope>NUCLEOTIDE SEQUENCE [LARGE SCALE GENOMIC DNA]</scope>
    <source>
        <strain evidence="2 3">DAOM 194757</strain>
    </source>
</reference>
<keyword evidence="1" id="KW-0732">Signal</keyword>
<dbReference type="OrthoDB" id="2439341at2759"/>
<organism evidence="2 3">
    <name type="scientific">Gigaspora rosea</name>
    <dbReference type="NCBI Taxonomy" id="44941"/>
    <lineage>
        <taxon>Eukaryota</taxon>
        <taxon>Fungi</taxon>
        <taxon>Fungi incertae sedis</taxon>
        <taxon>Mucoromycota</taxon>
        <taxon>Glomeromycotina</taxon>
        <taxon>Glomeromycetes</taxon>
        <taxon>Diversisporales</taxon>
        <taxon>Gigasporaceae</taxon>
        <taxon>Gigaspora</taxon>
    </lineage>
</organism>
<dbReference type="EMBL" id="QKWP01000381">
    <property type="protein sequence ID" value="RIB21070.1"/>
    <property type="molecule type" value="Genomic_DNA"/>
</dbReference>
<feature type="signal peptide" evidence="1">
    <location>
        <begin position="1"/>
        <end position="19"/>
    </location>
</feature>
<comment type="caution">
    <text evidence="2">The sequence shown here is derived from an EMBL/GenBank/DDBJ whole genome shotgun (WGS) entry which is preliminary data.</text>
</comment>
<gene>
    <name evidence="2" type="ORF">C2G38_1135506</name>
</gene>
<name>A0A397VF08_9GLOM</name>
<proteinExistence type="predicted"/>
<accession>A0A397VF08</accession>
<sequence>MKFSIIIITLTFLFVVVSARFGQEHKNNAIEKLHMSVGHTEKDGFINAALGDLSGVMVDSLLAAAPACAMQDQCDNLIDIAYYLGGSKKTKLIKLAKSILRSEKNTPLRGQRSVLCCKKPRHKELDGLFPKQDPTGSKKDKKIKPFVPQKYNKIRKLHLTLDHKVIFPNLKRFPLRGNKTNCTYH</sequence>
<evidence type="ECO:0000256" key="1">
    <source>
        <dbReference type="SAM" id="SignalP"/>
    </source>
</evidence>
<dbReference type="AlphaFoldDB" id="A0A397VF08"/>
<evidence type="ECO:0000313" key="3">
    <source>
        <dbReference type="Proteomes" id="UP000266673"/>
    </source>
</evidence>
<evidence type="ECO:0008006" key="4">
    <source>
        <dbReference type="Google" id="ProtNLM"/>
    </source>
</evidence>
<evidence type="ECO:0000313" key="2">
    <source>
        <dbReference type="EMBL" id="RIB21070.1"/>
    </source>
</evidence>
<dbReference type="Proteomes" id="UP000266673">
    <property type="component" value="Unassembled WGS sequence"/>
</dbReference>
<keyword evidence="3" id="KW-1185">Reference proteome</keyword>